<name>X0WTU9_9ZZZZ</name>
<gene>
    <name evidence="1" type="ORF">S01H1_50549</name>
</gene>
<comment type="caution">
    <text evidence="1">The sequence shown here is derived from an EMBL/GenBank/DDBJ whole genome shotgun (WGS) entry which is preliminary data.</text>
</comment>
<evidence type="ECO:0000313" key="1">
    <source>
        <dbReference type="EMBL" id="GAG16146.1"/>
    </source>
</evidence>
<dbReference type="AlphaFoldDB" id="X0WTU9"/>
<reference evidence="1" key="1">
    <citation type="journal article" date="2014" name="Front. Microbiol.">
        <title>High frequency of phylogenetically diverse reductive dehalogenase-homologous genes in deep subseafloor sedimentary metagenomes.</title>
        <authorList>
            <person name="Kawai M."/>
            <person name="Futagami T."/>
            <person name="Toyoda A."/>
            <person name="Takaki Y."/>
            <person name="Nishi S."/>
            <person name="Hori S."/>
            <person name="Arai W."/>
            <person name="Tsubouchi T."/>
            <person name="Morono Y."/>
            <person name="Uchiyama I."/>
            <person name="Ito T."/>
            <person name="Fujiyama A."/>
            <person name="Inagaki F."/>
            <person name="Takami H."/>
        </authorList>
    </citation>
    <scope>NUCLEOTIDE SEQUENCE</scope>
    <source>
        <strain evidence="1">Expedition CK06-06</strain>
    </source>
</reference>
<organism evidence="1">
    <name type="scientific">marine sediment metagenome</name>
    <dbReference type="NCBI Taxonomy" id="412755"/>
    <lineage>
        <taxon>unclassified sequences</taxon>
        <taxon>metagenomes</taxon>
        <taxon>ecological metagenomes</taxon>
    </lineage>
</organism>
<protein>
    <submittedName>
        <fullName evidence="1">Uncharacterized protein</fullName>
    </submittedName>
</protein>
<proteinExistence type="predicted"/>
<sequence length="112" mass="13456">MSQAVDILKEIDRRVASNGPLIVERVTRMMEKQILKGHKMVSECPYCHHLREYSKLRIRESKIIRALKNEEYHGWHYTRGVSGYVHKLYEELHYIQTDIVFKKQIKDRCKNL</sequence>
<dbReference type="EMBL" id="BARS01032572">
    <property type="protein sequence ID" value="GAG16146.1"/>
    <property type="molecule type" value="Genomic_DNA"/>
</dbReference>
<accession>X0WTU9</accession>